<dbReference type="EMBL" id="AMZH03026308">
    <property type="protein sequence ID" value="RRT34673.1"/>
    <property type="molecule type" value="Genomic_DNA"/>
</dbReference>
<protein>
    <submittedName>
        <fullName evidence="2">Uncharacterized protein</fullName>
    </submittedName>
</protein>
<dbReference type="AlphaFoldDB" id="A0A426X5B7"/>
<feature type="region of interest" description="Disordered" evidence="1">
    <location>
        <begin position="98"/>
        <end position="126"/>
    </location>
</feature>
<evidence type="ECO:0000256" key="1">
    <source>
        <dbReference type="SAM" id="MobiDB-lite"/>
    </source>
</evidence>
<comment type="caution">
    <text evidence="2">The sequence shown here is derived from an EMBL/GenBank/DDBJ whole genome shotgun (WGS) entry which is preliminary data.</text>
</comment>
<dbReference type="Proteomes" id="UP000287651">
    <property type="component" value="Unassembled WGS sequence"/>
</dbReference>
<proteinExistence type="predicted"/>
<reference evidence="2 3" key="1">
    <citation type="journal article" date="2014" name="Agronomy (Basel)">
        <title>A Draft Genome Sequence for Ensete ventricosum, the Drought-Tolerant Tree Against Hunger.</title>
        <authorList>
            <person name="Harrison J."/>
            <person name="Moore K.A."/>
            <person name="Paszkiewicz K."/>
            <person name="Jones T."/>
            <person name="Grant M."/>
            <person name="Ambacheew D."/>
            <person name="Muzemil S."/>
            <person name="Studholme D.J."/>
        </authorList>
    </citation>
    <scope>NUCLEOTIDE SEQUENCE [LARGE SCALE GENOMIC DNA]</scope>
</reference>
<evidence type="ECO:0000313" key="2">
    <source>
        <dbReference type="EMBL" id="RRT34673.1"/>
    </source>
</evidence>
<accession>A0A426X5B7</accession>
<name>A0A426X5B7_ENSVE</name>
<organism evidence="2 3">
    <name type="scientific">Ensete ventricosum</name>
    <name type="common">Abyssinian banana</name>
    <name type="synonym">Musa ensete</name>
    <dbReference type="NCBI Taxonomy" id="4639"/>
    <lineage>
        <taxon>Eukaryota</taxon>
        <taxon>Viridiplantae</taxon>
        <taxon>Streptophyta</taxon>
        <taxon>Embryophyta</taxon>
        <taxon>Tracheophyta</taxon>
        <taxon>Spermatophyta</taxon>
        <taxon>Magnoliopsida</taxon>
        <taxon>Liliopsida</taxon>
        <taxon>Zingiberales</taxon>
        <taxon>Musaceae</taxon>
        <taxon>Ensete</taxon>
    </lineage>
</organism>
<evidence type="ECO:0000313" key="3">
    <source>
        <dbReference type="Proteomes" id="UP000287651"/>
    </source>
</evidence>
<gene>
    <name evidence="2" type="ORF">B296_00036512</name>
</gene>
<sequence length="200" mass="21717">MGATPLWAGRGRCPCRPLRACRMRVLPLQPNRGRVPPLTSRSPLLAALVAYGRPYRGLAVVDCPCRGPSYGRSPLFPRCVRGRGDNIYHDAISSEAGKNAAMGDASPPADGEDRKLPIGRRKGPVDEASAVGVAERKRRSEHIGHQYIVPPQLGKDVRQRCGRDNSKEEVASVGDSFWDLVLKEELGATLVVEGDGRVEN</sequence>